<name>A0A9P4JIV1_9PLEO</name>
<evidence type="ECO:0000256" key="1">
    <source>
        <dbReference type="SAM" id="MobiDB-lite"/>
    </source>
</evidence>
<sequence>MDLTPVRIRGKPKTKPKRRHPPTNSSESTKKTRKSSKLPTARPAMPTLQGLPQEILEMIFLYSMNIALPQCSPDLGRLLSHPKILMDYTLLSFFSTRELNRSALSPPRENSSPSFQSKLLRCRFFTYPFFLIYVQKAHTTLLHERGKAWSATGVAIPDASFFTPLWPYKFTQVNYLGFAEGFHIPEKLLHGPWTGDKASLLYVLVSFSGEIDWEGSMAGETAKEGLKEAIREENERAVAALSVLLGIAQAITTDILRLAVIQCGCNMSILRHLLYNAQILYHSASNSSSQKDLLDFHDPALWRWADEHSSFSSEDNEKGEGLKAMLRSADTFSLQFYNEPVENWTKTVPFPYGGAKFDSRALLNDTNKELLTRLYQSHGRRITRRLRGGTETISDAGHQWHVDT</sequence>
<dbReference type="AlphaFoldDB" id="A0A9P4JIV1"/>
<protein>
    <submittedName>
        <fullName evidence="2">Uncharacterized protein</fullName>
    </submittedName>
</protein>
<organism evidence="2 3">
    <name type="scientific">Delitschia confertaspora ATCC 74209</name>
    <dbReference type="NCBI Taxonomy" id="1513339"/>
    <lineage>
        <taxon>Eukaryota</taxon>
        <taxon>Fungi</taxon>
        <taxon>Dikarya</taxon>
        <taxon>Ascomycota</taxon>
        <taxon>Pezizomycotina</taxon>
        <taxon>Dothideomycetes</taxon>
        <taxon>Pleosporomycetidae</taxon>
        <taxon>Pleosporales</taxon>
        <taxon>Delitschiaceae</taxon>
        <taxon>Delitschia</taxon>
    </lineage>
</organism>
<comment type="caution">
    <text evidence="2">The sequence shown here is derived from an EMBL/GenBank/DDBJ whole genome shotgun (WGS) entry which is preliminary data.</text>
</comment>
<proteinExistence type="predicted"/>
<dbReference type="EMBL" id="ML994253">
    <property type="protein sequence ID" value="KAF2197293.1"/>
    <property type="molecule type" value="Genomic_DNA"/>
</dbReference>
<reference evidence="2" key="1">
    <citation type="journal article" date="2020" name="Stud. Mycol.">
        <title>101 Dothideomycetes genomes: a test case for predicting lifestyles and emergence of pathogens.</title>
        <authorList>
            <person name="Haridas S."/>
            <person name="Albert R."/>
            <person name="Binder M."/>
            <person name="Bloem J."/>
            <person name="Labutti K."/>
            <person name="Salamov A."/>
            <person name="Andreopoulos B."/>
            <person name="Baker S."/>
            <person name="Barry K."/>
            <person name="Bills G."/>
            <person name="Bluhm B."/>
            <person name="Cannon C."/>
            <person name="Castanera R."/>
            <person name="Culley D."/>
            <person name="Daum C."/>
            <person name="Ezra D."/>
            <person name="Gonzalez J."/>
            <person name="Henrissat B."/>
            <person name="Kuo A."/>
            <person name="Liang C."/>
            <person name="Lipzen A."/>
            <person name="Lutzoni F."/>
            <person name="Magnuson J."/>
            <person name="Mondo S."/>
            <person name="Nolan M."/>
            <person name="Ohm R."/>
            <person name="Pangilinan J."/>
            <person name="Park H.-J."/>
            <person name="Ramirez L."/>
            <person name="Alfaro M."/>
            <person name="Sun H."/>
            <person name="Tritt A."/>
            <person name="Yoshinaga Y."/>
            <person name="Zwiers L.-H."/>
            <person name="Turgeon B."/>
            <person name="Goodwin S."/>
            <person name="Spatafora J."/>
            <person name="Crous P."/>
            <person name="Grigoriev I."/>
        </authorList>
    </citation>
    <scope>NUCLEOTIDE SEQUENCE</scope>
    <source>
        <strain evidence="2">ATCC 74209</strain>
    </source>
</reference>
<evidence type="ECO:0000313" key="3">
    <source>
        <dbReference type="Proteomes" id="UP000799536"/>
    </source>
</evidence>
<dbReference type="Proteomes" id="UP000799536">
    <property type="component" value="Unassembled WGS sequence"/>
</dbReference>
<evidence type="ECO:0000313" key="2">
    <source>
        <dbReference type="EMBL" id="KAF2197293.1"/>
    </source>
</evidence>
<feature type="region of interest" description="Disordered" evidence="1">
    <location>
        <begin position="1"/>
        <end position="46"/>
    </location>
</feature>
<gene>
    <name evidence="2" type="ORF">GQ43DRAFT_444375</name>
</gene>
<accession>A0A9P4JIV1</accession>
<dbReference type="OrthoDB" id="1875589at2759"/>
<keyword evidence="3" id="KW-1185">Reference proteome</keyword>
<feature type="compositionally biased region" description="Basic residues" evidence="1">
    <location>
        <begin position="8"/>
        <end position="21"/>
    </location>
</feature>